<name>W6Z595_COCMI</name>
<evidence type="ECO:0000256" key="5">
    <source>
        <dbReference type="SAM" id="MobiDB-lite"/>
    </source>
</evidence>
<reference evidence="7 8" key="1">
    <citation type="journal article" date="2013" name="PLoS Genet.">
        <title>Comparative genome structure, secondary metabolite, and effector coding capacity across Cochliobolus pathogens.</title>
        <authorList>
            <person name="Condon B.J."/>
            <person name="Leng Y."/>
            <person name="Wu D."/>
            <person name="Bushley K.E."/>
            <person name="Ohm R.A."/>
            <person name="Otillar R."/>
            <person name="Martin J."/>
            <person name="Schackwitz W."/>
            <person name="Grimwood J."/>
            <person name="MohdZainudin N."/>
            <person name="Xue C."/>
            <person name="Wang R."/>
            <person name="Manning V.A."/>
            <person name="Dhillon B."/>
            <person name="Tu Z.J."/>
            <person name="Steffenson B.J."/>
            <person name="Salamov A."/>
            <person name="Sun H."/>
            <person name="Lowry S."/>
            <person name="LaButti K."/>
            <person name="Han J."/>
            <person name="Copeland A."/>
            <person name="Lindquist E."/>
            <person name="Barry K."/>
            <person name="Schmutz J."/>
            <person name="Baker S.E."/>
            <person name="Ciuffetti L.M."/>
            <person name="Grigoriev I.V."/>
            <person name="Zhong S."/>
            <person name="Turgeon B.G."/>
        </authorList>
    </citation>
    <scope>NUCLEOTIDE SEQUENCE [LARGE SCALE GENOMIC DNA]</scope>
    <source>
        <strain evidence="7 8">ATCC 44560</strain>
    </source>
</reference>
<dbReference type="Pfam" id="PF00628">
    <property type="entry name" value="PHD"/>
    <property type="match status" value="1"/>
</dbReference>
<dbReference type="Gene3D" id="3.30.40.10">
    <property type="entry name" value="Zinc/RING finger domain, C3HC4 (zinc finger)"/>
    <property type="match status" value="1"/>
</dbReference>
<keyword evidence="2 4" id="KW-0863">Zinc-finger</keyword>
<feature type="compositionally biased region" description="Polar residues" evidence="5">
    <location>
        <begin position="1"/>
        <end position="14"/>
    </location>
</feature>
<dbReference type="InterPro" id="IPR011011">
    <property type="entry name" value="Znf_FYVE_PHD"/>
</dbReference>
<protein>
    <recommendedName>
        <fullName evidence="6">PHD-type domain-containing protein</fullName>
    </recommendedName>
</protein>
<dbReference type="eggNOG" id="ENOG502TJEF">
    <property type="taxonomic scope" value="Eukaryota"/>
</dbReference>
<dbReference type="HOGENOM" id="CLU_017128_0_0_1"/>
<dbReference type="RefSeq" id="XP_007688520.1">
    <property type="nucleotide sequence ID" value="XM_007690330.1"/>
</dbReference>
<gene>
    <name evidence="7" type="ORF">COCMIDRAFT_26795</name>
</gene>
<dbReference type="InterPro" id="IPR001965">
    <property type="entry name" value="Znf_PHD"/>
</dbReference>
<evidence type="ECO:0000256" key="2">
    <source>
        <dbReference type="ARBA" id="ARBA00022771"/>
    </source>
</evidence>
<feature type="region of interest" description="Disordered" evidence="5">
    <location>
        <begin position="133"/>
        <end position="158"/>
    </location>
</feature>
<dbReference type="GO" id="GO:0008270">
    <property type="term" value="F:zinc ion binding"/>
    <property type="evidence" value="ECO:0007669"/>
    <property type="project" value="UniProtKB-KW"/>
</dbReference>
<feature type="region of interest" description="Disordered" evidence="5">
    <location>
        <begin position="268"/>
        <end position="297"/>
    </location>
</feature>
<dbReference type="PROSITE" id="PS50016">
    <property type="entry name" value="ZF_PHD_2"/>
    <property type="match status" value="1"/>
</dbReference>
<dbReference type="KEGG" id="bor:COCMIDRAFT_26795"/>
<keyword evidence="1" id="KW-0479">Metal-binding</keyword>
<dbReference type="EMBL" id="KI963994">
    <property type="protein sequence ID" value="EUC44928.1"/>
    <property type="molecule type" value="Genomic_DNA"/>
</dbReference>
<feature type="region of interest" description="Disordered" evidence="5">
    <location>
        <begin position="1"/>
        <end position="69"/>
    </location>
</feature>
<evidence type="ECO:0000256" key="3">
    <source>
        <dbReference type="ARBA" id="ARBA00022833"/>
    </source>
</evidence>
<dbReference type="InterPro" id="IPR019787">
    <property type="entry name" value="Znf_PHD-finger"/>
</dbReference>
<proteinExistence type="predicted"/>
<dbReference type="SUPFAM" id="SSF57903">
    <property type="entry name" value="FYVE/PHD zinc finger"/>
    <property type="match status" value="1"/>
</dbReference>
<feature type="compositionally biased region" description="Low complexity" evidence="5">
    <location>
        <begin position="314"/>
        <end position="325"/>
    </location>
</feature>
<dbReference type="SMART" id="SM00249">
    <property type="entry name" value="PHD"/>
    <property type="match status" value="1"/>
</dbReference>
<dbReference type="CDD" id="cd15489">
    <property type="entry name" value="PHD_SF"/>
    <property type="match status" value="1"/>
</dbReference>
<feature type="compositionally biased region" description="Basic and acidic residues" evidence="5">
    <location>
        <begin position="276"/>
        <end position="285"/>
    </location>
</feature>
<feature type="region of interest" description="Disordered" evidence="5">
    <location>
        <begin position="411"/>
        <end position="481"/>
    </location>
</feature>
<evidence type="ECO:0000256" key="4">
    <source>
        <dbReference type="PROSITE-ProRule" id="PRU00146"/>
    </source>
</evidence>
<keyword evidence="8" id="KW-1185">Reference proteome</keyword>
<accession>W6Z595</accession>
<dbReference type="OrthoDB" id="5431456at2759"/>
<feature type="region of interest" description="Disordered" evidence="5">
    <location>
        <begin position="310"/>
        <end position="331"/>
    </location>
</feature>
<evidence type="ECO:0000256" key="1">
    <source>
        <dbReference type="ARBA" id="ARBA00022723"/>
    </source>
</evidence>
<feature type="domain" description="PHD-type" evidence="6">
    <location>
        <begin position="157"/>
        <end position="210"/>
    </location>
</feature>
<dbReference type="PROSITE" id="PS01359">
    <property type="entry name" value="ZF_PHD_1"/>
    <property type="match status" value="1"/>
</dbReference>
<organism evidence="7 8">
    <name type="scientific">Bipolaris oryzae ATCC 44560</name>
    <dbReference type="NCBI Taxonomy" id="930090"/>
    <lineage>
        <taxon>Eukaryota</taxon>
        <taxon>Fungi</taxon>
        <taxon>Dikarya</taxon>
        <taxon>Ascomycota</taxon>
        <taxon>Pezizomycotina</taxon>
        <taxon>Dothideomycetes</taxon>
        <taxon>Pleosporomycetidae</taxon>
        <taxon>Pleosporales</taxon>
        <taxon>Pleosporineae</taxon>
        <taxon>Pleosporaceae</taxon>
        <taxon>Bipolaris</taxon>
    </lineage>
</organism>
<dbReference type="GeneID" id="19121001"/>
<evidence type="ECO:0000313" key="7">
    <source>
        <dbReference type="EMBL" id="EUC44928.1"/>
    </source>
</evidence>
<dbReference type="InterPro" id="IPR019786">
    <property type="entry name" value="Zinc_finger_PHD-type_CS"/>
</dbReference>
<feature type="compositionally biased region" description="Polar residues" evidence="5">
    <location>
        <begin position="442"/>
        <end position="460"/>
    </location>
</feature>
<sequence>MYCASTNSNVSGHDQPSVDFRDPLSKPSAIPSPRQTSRLSEISPPPLKRKRTACGEPHVRRDSSSLTGLSAPKDRYYASGCCIKAPLIRPRSLHRLFTFSTGAQSNCEHLSGQSQTSHPSQTFPRYYAPREQRRNASLTQKTRGPSKAPSKSESSFKPTCRVCDKTTATSYNPIIACPGCGRSYHDSCRKPSLTQGLDPGYWRCLTCLSDIGKSAKPLVSSKSVSVRYSAVREIFRPRSTRFTAANSSRLPEVITTSEHVDARDFRASSLSAKSSENLDRPEEVFKPSPLPKPLGLSNNLKARMHRLGQINNPASSSQKQNAKSQIKLAATSPPRQLEIPETPDIIARCSIPSPWFYSHRPTLEPSIKKIDDHATLYPLPAPCNTFEPTNSTESISTSNDVKRGAVHQGIATHGTNSFHNVSFQSPRRGQQCEDDCRESPGASETTQVGESPTLLPSSSHMVDEVQSHISRQPPSTGDAVSPELFSVQQESGNVNLEGSPDWISPSMSPQISLRSELDDTYSPGHQKRLTNQELARIALACANGASMTASQIVDWLVQKFYYLQEGQATWEKSLKAILSRKEFRSDKTSGLHGARLVYSFANAACKARYEEEYRDYIIQYSQAHDQKYAVRPGAVVRNSLEDVSNRAACPRSSAIISTIPDSSFIPSPATTASNSDKTPDLFQLSDLSLVKNITEYPSGITREISFHHVYPRSTRPSIEMMTAEDKAMKVAEIQARPSRKALFDSNQRLAHVRRYRRLDIHDESDGAWNIQSSEAKGYPAKDEAVTRDCDESRSLRQVFNLPVYAVPMNDGVELAFRDGTLVNGRLPRPRHVYRVGKRLGAGLTVN</sequence>
<dbReference type="InterPro" id="IPR013083">
    <property type="entry name" value="Znf_RING/FYVE/PHD"/>
</dbReference>
<dbReference type="AlphaFoldDB" id="W6Z595"/>
<evidence type="ECO:0000259" key="6">
    <source>
        <dbReference type="PROSITE" id="PS50016"/>
    </source>
</evidence>
<feature type="compositionally biased region" description="Polar residues" evidence="5">
    <location>
        <begin position="135"/>
        <end position="157"/>
    </location>
</feature>
<dbReference type="Proteomes" id="UP000054032">
    <property type="component" value="Unassembled WGS sequence"/>
</dbReference>
<evidence type="ECO:0000313" key="8">
    <source>
        <dbReference type="Proteomes" id="UP000054032"/>
    </source>
</evidence>
<feature type="compositionally biased region" description="Polar residues" evidence="5">
    <location>
        <begin position="413"/>
        <end position="428"/>
    </location>
</feature>
<keyword evidence="3" id="KW-0862">Zinc</keyword>
<dbReference type="STRING" id="930090.W6Z595"/>